<protein>
    <submittedName>
        <fullName evidence="2">Uncharacterized protein</fullName>
    </submittedName>
</protein>
<evidence type="ECO:0000313" key="3">
    <source>
        <dbReference type="Proteomes" id="UP000250235"/>
    </source>
</evidence>
<feature type="region of interest" description="Disordered" evidence="1">
    <location>
        <begin position="1"/>
        <end position="30"/>
    </location>
</feature>
<reference evidence="2 3" key="1">
    <citation type="journal article" date="2015" name="Proc. Natl. Acad. Sci. U.S.A.">
        <title>The resurrection genome of Boea hygrometrica: A blueprint for survival of dehydration.</title>
        <authorList>
            <person name="Xiao L."/>
            <person name="Yang G."/>
            <person name="Zhang L."/>
            <person name="Yang X."/>
            <person name="Zhao S."/>
            <person name="Ji Z."/>
            <person name="Zhou Q."/>
            <person name="Hu M."/>
            <person name="Wang Y."/>
            <person name="Chen M."/>
            <person name="Xu Y."/>
            <person name="Jin H."/>
            <person name="Xiao X."/>
            <person name="Hu G."/>
            <person name="Bao F."/>
            <person name="Hu Y."/>
            <person name="Wan P."/>
            <person name="Li L."/>
            <person name="Deng X."/>
            <person name="Kuang T."/>
            <person name="Xiang C."/>
            <person name="Zhu J.K."/>
            <person name="Oliver M.J."/>
            <person name="He Y."/>
        </authorList>
    </citation>
    <scope>NUCLEOTIDE SEQUENCE [LARGE SCALE GENOMIC DNA]</scope>
    <source>
        <strain evidence="3">cv. XS01</strain>
    </source>
</reference>
<dbReference type="AlphaFoldDB" id="A0A2Z7CTJ8"/>
<keyword evidence="3" id="KW-1185">Reference proteome</keyword>
<gene>
    <name evidence="2" type="ORF">F511_09480</name>
</gene>
<organism evidence="2 3">
    <name type="scientific">Dorcoceras hygrometricum</name>
    <dbReference type="NCBI Taxonomy" id="472368"/>
    <lineage>
        <taxon>Eukaryota</taxon>
        <taxon>Viridiplantae</taxon>
        <taxon>Streptophyta</taxon>
        <taxon>Embryophyta</taxon>
        <taxon>Tracheophyta</taxon>
        <taxon>Spermatophyta</taxon>
        <taxon>Magnoliopsida</taxon>
        <taxon>eudicotyledons</taxon>
        <taxon>Gunneridae</taxon>
        <taxon>Pentapetalae</taxon>
        <taxon>asterids</taxon>
        <taxon>lamiids</taxon>
        <taxon>Lamiales</taxon>
        <taxon>Gesneriaceae</taxon>
        <taxon>Didymocarpoideae</taxon>
        <taxon>Trichosporeae</taxon>
        <taxon>Loxocarpinae</taxon>
        <taxon>Dorcoceras</taxon>
    </lineage>
</organism>
<evidence type="ECO:0000313" key="2">
    <source>
        <dbReference type="EMBL" id="KZV50422.1"/>
    </source>
</evidence>
<dbReference type="EMBL" id="KQ992423">
    <property type="protein sequence ID" value="KZV50422.1"/>
    <property type="molecule type" value="Genomic_DNA"/>
</dbReference>
<accession>A0A2Z7CTJ8</accession>
<proteinExistence type="predicted"/>
<sequence length="59" mass="6424">MYTTERETPSSAYTRRPDEINADGNSSKIWPEQLPRGAAAAAWWPAAAAASEEREAAES</sequence>
<dbReference type="Proteomes" id="UP000250235">
    <property type="component" value="Unassembled WGS sequence"/>
</dbReference>
<evidence type="ECO:0000256" key="1">
    <source>
        <dbReference type="SAM" id="MobiDB-lite"/>
    </source>
</evidence>
<name>A0A2Z7CTJ8_9LAMI</name>